<gene>
    <name evidence="5" type="ORF">FHR83_000257</name>
</gene>
<keyword evidence="2" id="KW-0479">Metal-binding</keyword>
<dbReference type="InterPro" id="IPR001709">
    <property type="entry name" value="Flavoprot_Pyr_Nucl_cyt_Rdtase"/>
</dbReference>
<reference evidence="5 6" key="1">
    <citation type="submission" date="2020-08" db="EMBL/GenBank/DDBJ databases">
        <title>Genomic Encyclopedia of Type Strains, Phase III (KMG-III): the genomes of soil and plant-associated and newly described type strains.</title>
        <authorList>
            <person name="Whitman W."/>
        </authorList>
    </citation>
    <scope>NUCLEOTIDE SEQUENCE [LARGE SCALE GENOMIC DNA]</scope>
    <source>
        <strain evidence="5 6">CECT 3287</strain>
    </source>
</reference>
<dbReference type="EMBL" id="JACHXF010000001">
    <property type="protein sequence ID" value="MBB3092623.1"/>
    <property type="molecule type" value="Genomic_DNA"/>
</dbReference>
<dbReference type="InterPro" id="IPR039261">
    <property type="entry name" value="FNR_nucleotide-bd"/>
</dbReference>
<dbReference type="InterPro" id="IPR008333">
    <property type="entry name" value="Cbr1-like_FAD-bd_dom"/>
</dbReference>
<protein>
    <submittedName>
        <fullName evidence="5">Ferredoxin-NADP reductase</fullName>
    </submittedName>
</protein>
<dbReference type="InterPro" id="IPR001433">
    <property type="entry name" value="OxRdtase_FAD/NAD-bd"/>
</dbReference>
<evidence type="ECO:0000259" key="4">
    <source>
        <dbReference type="PROSITE" id="PS51384"/>
    </source>
</evidence>
<dbReference type="PANTHER" id="PTHR47354">
    <property type="entry name" value="NADH OXIDOREDUCTASE HCR"/>
    <property type="match status" value="1"/>
</dbReference>
<dbReference type="InterPro" id="IPR050415">
    <property type="entry name" value="MRET"/>
</dbReference>
<evidence type="ECO:0000313" key="5">
    <source>
        <dbReference type="EMBL" id="MBB3092623.1"/>
    </source>
</evidence>
<name>A0A7W5AAD6_9ACTN</name>
<dbReference type="SUPFAM" id="SSF63380">
    <property type="entry name" value="Riboflavin synthase domain-like"/>
    <property type="match status" value="1"/>
</dbReference>
<dbReference type="PANTHER" id="PTHR47354:SF5">
    <property type="entry name" value="PROTEIN RFBI"/>
    <property type="match status" value="1"/>
</dbReference>
<dbReference type="RefSeq" id="WP_183215662.1">
    <property type="nucleotide sequence ID" value="NZ_BMPW01000001.1"/>
</dbReference>
<dbReference type="PROSITE" id="PS51384">
    <property type="entry name" value="FAD_FR"/>
    <property type="match status" value="1"/>
</dbReference>
<organism evidence="5 6">
    <name type="scientific">Actinoplanes campanulatus</name>
    <dbReference type="NCBI Taxonomy" id="113559"/>
    <lineage>
        <taxon>Bacteria</taxon>
        <taxon>Bacillati</taxon>
        <taxon>Actinomycetota</taxon>
        <taxon>Actinomycetes</taxon>
        <taxon>Micromonosporales</taxon>
        <taxon>Micromonosporaceae</taxon>
        <taxon>Actinoplanes</taxon>
    </lineage>
</organism>
<dbReference type="InterPro" id="IPR017927">
    <property type="entry name" value="FAD-bd_FR_type"/>
</dbReference>
<keyword evidence="6" id="KW-1185">Reference proteome</keyword>
<dbReference type="GO" id="GO:0016491">
    <property type="term" value="F:oxidoreductase activity"/>
    <property type="evidence" value="ECO:0007669"/>
    <property type="project" value="InterPro"/>
</dbReference>
<dbReference type="SUPFAM" id="SSF52343">
    <property type="entry name" value="Ferredoxin reductase-like, C-terminal NADP-linked domain"/>
    <property type="match status" value="1"/>
</dbReference>
<evidence type="ECO:0000313" key="6">
    <source>
        <dbReference type="Proteomes" id="UP000590749"/>
    </source>
</evidence>
<feature type="domain" description="FAD-binding FR-type" evidence="4">
    <location>
        <begin position="10"/>
        <end position="112"/>
    </location>
</feature>
<dbReference type="GO" id="GO:0051537">
    <property type="term" value="F:2 iron, 2 sulfur cluster binding"/>
    <property type="evidence" value="ECO:0007669"/>
    <property type="project" value="UniProtKB-KW"/>
</dbReference>
<dbReference type="InterPro" id="IPR017938">
    <property type="entry name" value="Riboflavin_synthase-like_b-brl"/>
</dbReference>
<sequence>MARAAVSRRLTWRAATVVAARWETPSARTLVLDVPEWPGHLAGQHLDIRLTAEDGYQAQRSYSIASAWPGDGPVEISVQRLEDGEVSPYLTDVVEPGDRIEVRGPVGGWFVWRDTATAPVLLLAGGSGVVPLMAMIRARSLAGGRQPFRLIYSVRTPEDALYAEELRRRGREDAGLDVRFVWTRKAPDDWPHPPRRIDLATVDTYGWPPGFEPDCFVCGPTTFVETAADMLVALGHDPKRIRTERFGGA</sequence>
<dbReference type="PRINTS" id="PR00371">
    <property type="entry name" value="FPNCR"/>
</dbReference>
<dbReference type="Gene3D" id="3.40.50.80">
    <property type="entry name" value="Nucleotide-binding domain of ferredoxin-NADP reductase (FNR) module"/>
    <property type="match status" value="1"/>
</dbReference>
<evidence type="ECO:0000256" key="1">
    <source>
        <dbReference type="ARBA" id="ARBA00001974"/>
    </source>
</evidence>
<dbReference type="Pfam" id="PF00175">
    <property type="entry name" value="NAD_binding_1"/>
    <property type="match status" value="1"/>
</dbReference>
<comment type="caution">
    <text evidence="5">The sequence shown here is derived from an EMBL/GenBank/DDBJ whole genome shotgun (WGS) entry which is preliminary data.</text>
</comment>
<keyword evidence="2" id="KW-0001">2Fe-2S</keyword>
<proteinExistence type="predicted"/>
<dbReference type="Gene3D" id="2.40.30.10">
    <property type="entry name" value="Translation factors"/>
    <property type="match status" value="1"/>
</dbReference>
<dbReference type="AlphaFoldDB" id="A0A7W5AAD6"/>
<comment type="cofactor">
    <cofactor evidence="1">
        <name>FAD</name>
        <dbReference type="ChEBI" id="CHEBI:57692"/>
    </cofactor>
</comment>
<dbReference type="CDD" id="cd06217">
    <property type="entry name" value="FNR_iron_sulfur_binding_3"/>
    <property type="match status" value="1"/>
</dbReference>
<dbReference type="Pfam" id="PF00970">
    <property type="entry name" value="FAD_binding_6"/>
    <property type="match status" value="1"/>
</dbReference>
<evidence type="ECO:0000256" key="3">
    <source>
        <dbReference type="ARBA" id="ARBA00023014"/>
    </source>
</evidence>
<keyword evidence="2" id="KW-0408">Iron</keyword>
<keyword evidence="3" id="KW-0411">Iron-sulfur</keyword>
<accession>A0A7W5AAD6</accession>
<dbReference type="PRINTS" id="PR00406">
    <property type="entry name" value="CYTB5RDTASE"/>
</dbReference>
<dbReference type="Proteomes" id="UP000590749">
    <property type="component" value="Unassembled WGS sequence"/>
</dbReference>
<evidence type="ECO:0000256" key="2">
    <source>
        <dbReference type="ARBA" id="ARBA00022714"/>
    </source>
</evidence>